<evidence type="ECO:0000256" key="2">
    <source>
        <dbReference type="ARBA" id="ARBA00023054"/>
    </source>
</evidence>
<comment type="similarity">
    <text evidence="1">Belongs to the OPA3 family.</text>
</comment>
<dbReference type="GO" id="GO:0019216">
    <property type="term" value="P:regulation of lipid metabolic process"/>
    <property type="evidence" value="ECO:0007669"/>
    <property type="project" value="TreeGrafter"/>
</dbReference>
<dbReference type="EMBL" id="MLYV02001305">
    <property type="protein sequence ID" value="PSR70886.1"/>
    <property type="molecule type" value="Genomic_DNA"/>
</dbReference>
<keyword evidence="6" id="KW-1185">Reference proteome</keyword>
<dbReference type="AlphaFoldDB" id="A0A2R6NEV7"/>
<protein>
    <recommendedName>
        <fullName evidence="7">OPA3-like protein</fullName>
    </recommendedName>
</protein>
<comment type="caution">
    <text evidence="5">The sequence shown here is derived from an EMBL/GenBank/DDBJ whole genome shotgun (WGS) entry which is preliminary data.</text>
</comment>
<reference evidence="5 6" key="1">
    <citation type="submission" date="2018-02" db="EMBL/GenBank/DDBJ databases">
        <title>Genome sequence of the basidiomycete white-rot fungus Phlebia centrifuga.</title>
        <authorList>
            <person name="Granchi Z."/>
            <person name="Peng M."/>
            <person name="de Vries R.P."/>
            <person name="Hilden K."/>
            <person name="Makela M.R."/>
            <person name="Grigoriev I."/>
            <person name="Riley R."/>
        </authorList>
    </citation>
    <scope>NUCLEOTIDE SEQUENCE [LARGE SCALE GENOMIC DNA]</scope>
    <source>
        <strain evidence="5 6">FBCC195</strain>
    </source>
</reference>
<evidence type="ECO:0000256" key="1">
    <source>
        <dbReference type="ARBA" id="ARBA00007584"/>
    </source>
</evidence>
<dbReference type="OrthoDB" id="2129069at2759"/>
<organism evidence="5 6">
    <name type="scientific">Hermanssonia centrifuga</name>
    <dbReference type="NCBI Taxonomy" id="98765"/>
    <lineage>
        <taxon>Eukaryota</taxon>
        <taxon>Fungi</taxon>
        <taxon>Dikarya</taxon>
        <taxon>Basidiomycota</taxon>
        <taxon>Agaricomycotina</taxon>
        <taxon>Agaricomycetes</taxon>
        <taxon>Polyporales</taxon>
        <taxon>Meruliaceae</taxon>
        <taxon>Hermanssonia</taxon>
    </lineage>
</organism>
<feature type="compositionally biased region" description="Polar residues" evidence="4">
    <location>
        <begin position="156"/>
        <end position="166"/>
    </location>
</feature>
<feature type="region of interest" description="Disordered" evidence="4">
    <location>
        <begin position="134"/>
        <end position="166"/>
    </location>
</feature>
<proteinExistence type="inferred from homology"/>
<sequence>MHRAEAELRTRLLGEPAKHIRPLSETRAIDNGANALAEGFLFGVAALLIIGETWRSSRSQTKRREGVDDRLDELQISLQSLAERVETLSKDFEERWSEEKQRNDELTRILERIVEIGLRGGWAEFEGTPLALPRIQLTSRSGESSPSTTDTRHEISNTSSEPEQYL</sequence>
<accession>A0A2R6NEV7</accession>
<dbReference type="GO" id="GO:0005739">
    <property type="term" value="C:mitochondrion"/>
    <property type="evidence" value="ECO:0007669"/>
    <property type="project" value="TreeGrafter"/>
</dbReference>
<dbReference type="Pfam" id="PF07047">
    <property type="entry name" value="OPA3"/>
    <property type="match status" value="1"/>
</dbReference>
<evidence type="ECO:0000313" key="6">
    <source>
        <dbReference type="Proteomes" id="UP000186601"/>
    </source>
</evidence>
<evidence type="ECO:0008006" key="7">
    <source>
        <dbReference type="Google" id="ProtNLM"/>
    </source>
</evidence>
<feature type="coiled-coil region" evidence="3">
    <location>
        <begin position="64"/>
        <end position="91"/>
    </location>
</feature>
<name>A0A2R6NEV7_9APHY</name>
<evidence type="ECO:0000256" key="4">
    <source>
        <dbReference type="SAM" id="MobiDB-lite"/>
    </source>
</evidence>
<evidence type="ECO:0000313" key="5">
    <source>
        <dbReference type="EMBL" id="PSR70886.1"/>
    </source>
</evidence>
<dbReference type="PANTHER" id="PTHR12499">
    <property type="entry name" value="OPTIC ATROPHY 3 PROTEIN OPA3"/>
    <property type="match status" value="1"/>
</dbReference>
<evidence type="ECO:0000256" key="3">
    <source>
        <dbReference type="SAM" id="Coils"/>
    </source>
</evidence>
<dbReference type="PANTHER" id="PTHR12499:SF0">
    <property type="entry name" value="OPTIC ATROPHY 3 PROTEIN"/>
    <property type="match status" value="1"/>
</dbReference>
<gene>
    <name evidence="5" type="ORF">PHLCEN_2v13248</name>
</gene>
<feature type="compositionally biased region" description="Polar residues" evidence="4">
    <location>
        <begin position="136"/>
        <end position="149"/>
    </location>
</feature>
<dbReference type="Proteomes" id="UP000186601">
    <property type="component" value="Unassembled WGS sequence"/>
</dbReference>
<keyword evidence="2 3" id="KW-0175">Coiled coil</keyword>
<dbReference type="InterPro" id="IPR010754">
    <property type="entry name" value="OPA3-like"/>
</dbReference>